<evidence type="ECO:0000313" key="2">
    <source>
        <dbReference type="EMBL" id="KAG5575052.1"/>
    </source>
</evidence>
<evidence type="ECO:0000313" key="3">
    <source>
        <dbReference type="Proteomes" id="UP000824120"/>
    </source>
</evidence>
<feature type="transmembrane region" description="Helical" evidence="1">
    <location>
        <begin position="36"/>
        <end position="53"/>
    </location>
</feature>
<name>A0A9J5WIL2_SOLCO</name>
<reference evidence="2 3" key="1">
    <citation type="submission" date="2020-09" db="EMBL/GenBank/DDBJ databases">
        <title>De no assembly of potato wild relative species, Solanum commersonii.</title>
        <authorList>
            <person name="Cho K."/>
        </authorList>
    </citation>
    <scope>NUCLEOTIDE SEQUENCE [LARGE SCALE GENOMIC DNA]</scope>
    <source>
        <strain evidence="2">LZ3.2</strain>
        <tissue evidence="2">Leaf</tissue>
    </source>
</reference>
<organism evidence="2 3">
    <name type="scientific">Solanum commersonii</name>
    <name type="common">Commerson's wild potato</name>
    <name type="synonym">Commerson's nightshade</name>
    <dbReference type="NCBI Taxonomy" id="4109"/>
    <lineage>
        <taxon>Eukaryota</taxon>
        <taxon>Viridiplantae</taxon>
        <taxon>Streptophyta</taxon>
        <taxon>Embryophyta</taxon>
        <taxon>Tracheophyta</taxon>
        <taxon>Spermatophyta</taxon>
        <taxon>Magnoliopsida</taxon>
        <taxon>eudicotyledons</taxon>
        <taxon>Gunneridae</taxon>
        <taxon>Pentapetalae</taxon>
        <taxon>asterids</taxon>
        <taxon>lamiids</taxon>
        <taxon>Solanales</taxon>
        <taxon>Solanaceae</taxon>
        <taxon>Solanoideae</taxon>
        <taxon>Solaneae</taxon>
        <taxon>Solanum</taxon>
    </lineage>
</organism>
<sequence length="65" mass="7346">MEQIVVNGSETQVVVDDSNLLQKKISAIRLGGAAKLQVNLTLLVFVLFCWVVMQEWKSRRKQATN</sequence>
<protein>
    <submittedName>
        <fullName evidence="2">Uncharacterized protein</fullName>
    </submittedName>
</protein>
<gene>
    <name evidence="2" type="ORF">H5410_055186</name>
</gene>
<keyword evidence="1" id="KW-1133">Transmembrane helix</keyword>
<dbReference type="EMBL" id="JACXVP010000011">
    <property type="protein sequence ID" value="KAG5575052.1"/>
    <property type="molecule type" value="Genomic_DNA"/>
</dbReference>
<keyword evidence="1" id="KW-0812">Transmembrane</keyword>
<comment type="caution">
    <text evidence="2">The sequence shown here is derived from an EMBL/GenBank/DDBJ whole genome shotgun (WGS) entry which is preliminary data.</text>
</comment>
<dbReference type="OrthoDB" id="10014216at2759"/>
<dbReference type="AlphaFoldDB" id="A0A9J5WIL2"/>
<keyword evidence="3" id="KW-1185">Reference proteome</keyword>
<dbReference type="Proteomes" id="UP000824120">
    <property type="component" value="Chromosome 11"/>
</dbReference>
<accession>A0A9J5WIL2</accession>
<proteinExistence type="predicted"/>
<evidence type="ECO:0000256" key="1">
    <source>
        <dbReference type="SAM" id="Phobius"/>
    </source>
</evidence>
<keyword evidence="1" id="KW-0472">Membrane</keyword>